<evidence type="ECO:0000256" key="1">
    <source>
        <dbReference type="ARBA" id="ARBA00004141"/>
    </source>
</evidence>
<evidence type="ECO:0000256" key="2">
    <source>
        <dbReference type="ARBA" id="ARBA00006464"/>
    </source>
</evidence>
<dbReference type="GO" id="GO:0016020">
    <property type="term" value="C:membrane"/>
    <property type="evidence" value="ECO:0007669"/>
    <property type="project" value="UniProtKB-SubCell"/>
</dbReference>
<protein>
    <submittedName>
        <fullName evidence="9">Bacterial sugar transferase</fullName>
    </submittedName>
</protein>
<keyword evidence="10" id="KW-1185">Reference proteome</keyword>
<dbReference type="GO" id="GO:0016780">
    <property type="term" value="F:phosphotransferase activity, for other substituted phosphate groups"/>
    <property type="evidence" value="ECO:0007669"/>
    <property type="project" value="TreeGrafter"/>
</dbReference>
<dbReference type="KEGG" id="anf:AQPE_1466"/>
<keyword evidence="4 7" id="KW-0812">Transmembrane</keyword>
<evidence type="ECO:0000256" key="6">
    <source>
        <dbReference type="ARBA" id="ARBA00023136"/>
    </source>
</evidence>
<dbReference type="RefSeq" id="WP_318350328.1">
    <property type="nucleotide sequence ID" value="NZ_AP018694.1"/>
</dbReference>
<feature type="transmembrane region" description="Helical" evidence="7">
    <location>
        <begin position="7"/>
        <end position="28"/>
    </location>
</feature>
<comment type="subcellular location">
    <subcellularLocation>
        <location evidence="1">Membrane</location>
        <topology evidence="1">Multi-pass membrane protein</topology>
    </subcellularLocation>
</comment>
<feature type="transmembrane region" description="Helical" evidence="7">
    <location>
        <begin position="48"/>
        <end position="68"/>
    </location>
</feature>
<gene>
    <name evidence="9" type="ORF">AQPE_1466</name>
</gene>
<feature type="transmembrane region" description="Helical" evidence="7">
    <location>
        <begin position="80"/>
        <end position="102"/>
    </location>
</feature>
<evidence type="ECO:0000256" key="3">
    <source>
        <dbReference type="ARBA" id="ARBA00022679"/>
    </source>
</evidence>
<organism evidence="9 10">
    <name type="scientific">Aquipluma nitroreducens</name>
    <dbReference type="NCBI Taxonomy" id="2010828"/>
    <lineage>
        <taxon>Bacteria</taxon>
        <taxon>Pseudomonadati</taxon>
        <taxon>Bacteroidota</taxon>
        <taxon>Bacteroidia</taxon>
        <taxon>Marinilabiliales</taxon>
        <taxon>Prolixibacteraceae</taxon>
        <taxon>Aquipluma</taxon>
    </lineage>
</organism>
<name>A0A5K7S741_9BACT</name>
<evidence type="ECO:0000259" key="8">
    <source>
        <dbReference type="Pfam" id="PF02397"/>
    </source>
</evidence>
<keyword evidence="5 7" id="KW-1133">Transmembrane helix</keyword>
<dbReference type="InterPro" id="IPR017475">
    <property type="entry name" value="EPS_sugar_tfrase"/>
</dbReference>
<dbReference type="PANTHER" id="PTHR30576:SF0">
    <property type="entry name" value="UNDECAPRENYL-PHOSPHATE N-ACETYLGALACTOSAMINYL 1-PHOSPHATE TRANSFERASE-RELATED"/>
    <property type="match status" value="1"/>
</dbReference>
<dbReference type="InterPro" id="IPR003362">
    <property type="entry name" value="Bact_transf"/>
</dbReference>
<dbReference type="PANTHER" id="PTHR30576">
    <property type="entry name" value="COLANIC BIOSYNTHESIS UDP-GLUCOSE LIPID CARRIER TRANSFERASE"/>
    <property type="match status" value="1"/>
</dbReference>
<dbReference type="Gene3D" id="3.40.50.720">
    <property type="entry name" value="NAD(P)-binding Rossmann-like Domain"/>
    <property type="match status" value="1"/>
</dbReference>
<dbReference type="EMBL" id="AP018694">
    <property type="protein sequence ID" value="BBE17317.1"/>
    <property type="molecule type" value="Genomic_DNA"/>
</dbReference>
<reference evidence="9" key="1">
    <citation type="journal article" date="2020" name="Int. J. Syst. Evol. Microbiol.">
        <title>Aquipluma nitroreducens gen. nov. sp. nov., a novel facultatively anaerobic bacterium isolated from a freshwater lake.</title>
        <authorList>
            <person name="Watanabe M."/>
            <person name="Kojima H."/>
            <person name="Fukui M."/>
        </authorList>
    </citation>
    <scope>NUCLEOTIDE SEQUENCE</scope>
    <source>
        <strain evidence="9">MeG22</strain>
    </source>
</reference>
<feature type="transmembrane region" description="Helical" evidence="7">
    <location>
        <begin position="114"/>
        <end position="135"/>
    </location>
</feature>
<keyword evidence="3 9" id="KW-0808">Transferase</keyword>
<evidence type="ECO:0000256" key="7">
    <source>
        <dbReference type="SAM" id="Phobius"/>
    </source>
</evidence>
<evidence type="ECO:0000256" key="5">
    <source>
        <dbReference type="ARBA" id="ARBA00022989"/>
    </source>
</evidence>
<evidence type="ECO:0000313" key="10">
    <source>
        <dbReference type="Proteomes" id="UP001193389"/>
    </source>
</evidence>
<dbReference type="Proteomes" id="UP001193389">
    <property type="component" value="Chromosome"/>
</dbReference>
<feature type="domain" description="Bacterial sugar transferase" evidence="8">
    <location>
        <begin position="284"/>
        <end position="466"/>
    </location>
</feature>
<dbReference type="NCBIfam" id="TIGR03025">
    <property type="entry name" value="EPS_sugtrans"/>
    <property type="match status" value="1"/>
</dbReference>
<dbReference type="AlphaFoldDB" id="A0A5K7S741"/>
<keyword evidence="6 7" id="KW-0472">Membrane</keyword>
<evidence type="ECO:0000256" key="4">
    <source>
        <dbReference type="ARBA" id="ARBA00022692"/>
    </source>
</evidence>
<proteinExistence type="inferred from homology"/>
<comment type="similarity">
    <text evidence="2">Belongs to the bacterial sugar transferase family.</text>
</comment>
<dbReference type="Pfam" id="PF13727">
    <property type="entry name" value="CoA_binding_3"/>
    <property type="match status" value="1"/>
</dbReference>
<sequence length="471" mass="54693">MHKNLQVLRYLIFDIIAAVVSWTLFYIYRKLYIEPIKFGYDIPVEFDSKFYLALIFIPAFWITIYYISGQYTNIYRKSRLLELGRTIMTSIAGVTVIFFLLLLNDWIPDYRKYYNLYFTLLALHFGFTYLFRLILTTRTIHRIHKRVIGFNTLVIGANEKAVRLFEDLSSQTRPAGNKIIGFLTVDEHDVYPLEKFVPNLGSYHNLQKVINDNDVEEIIIALESSEHQLLSQILTLLENRTHTVWGIPDLFDILSNTAKTNTIFGSPLLKISNGLMPVWQENVKRLIDVVVSVLSIIIFFPVFIALAIGIKMSSKGPVMYKQERIGKFGKPFMIHKLRTMVSNAETHEPQLSSSDDSRITSIGQFMRRAHLDEIPQFFNVIKGEMSLVGPRPERKFYIDQIAEVAPYVTHLQKLRPGITSWGQVKYGYASNVEQMVERLQYDMVYLKNISLYVDFKILIYTIMECVRGRGK</sequence>
<dbReference type="Pfam" id="PF02397">
    <property type="entry name" value="Bac_transf"/>
    <property type="match status" value="1"/>
</dbReference>
<evidence type="ECO:0000313" key="9">
    <source>
        <dbReference type="EMBL" id="BBE17317.1"/>
    </source>
</evidence>
<accession>A0A5K7S741</accession>
<feature type="transmembrane region" description="Helical" evidence="7">
    <location>
        <begin position="286"/>
        <end position="310"/>
    </location>
</feature>